<organism evidence="2 3">
    <name type="scientific">Pelagivirga sediminicola</name>
    <dbReference type="NCBI Taxonomy" id="2170575"/>
    <lineage>
        <taxon>Bacteria</taxon>
        <taxon>Pseudomonadati</taxon>
        <taxon>Pseudomonadota</taxon>
        <taxon>Alphaproteobacteria</taxon>
        <taxon>Rhodobacterales</taxon>
        <taxon>Paracoccaceae</taxon>
        <taxon>Pelagivirga</taxon>
    </lineage>
</organism>
<evidence type="ECO:0000313" key="2">
    <source>
        <dbReference type="EMBL" id="PVA10270.1"/>
    </source>
</evidence>
<dbReference type="PROSITE" id="PS51340">
    <property type="entry name" value="MOSC"/>
    <property type="match status" value="1"/>
</dbReference>
<dbReference type="InterPro" id="IPR052716">
    <property type="entry name" value="MOSC_domain"/>
</dbReference>
<dbReference type="GO" id="GO:0003824">
    <property type="term" value="F:catalytic activity"/>
    <property type="evidence" value="ECO:0007669"/>
    <property type="project" value="InterPro"/>
</dbReference>
<name>A0A2T7G761_9RHOB</name>
<dbReference type="GO" id="GO:0030170">
    <property type="term" value="F:pyridoxal phosphate binding"/>
    <property type="evidence" value="ECO:0007669"/>
    <property type="project" value="InterPro"/>
</dbReference>
<dbReference type="Gene3D" id="2.40.33.20">
    <property type="entry name" value="PK beta-barrel domain-like"/>
    <property type="match status" value="1"/>
</dbReference>
<dbReference type="InterPro" id="IPR011037">
    <property type="entry name" value="Pyrv_Knase-like_insert_dom_sf"/>
</dbReference>
<gene>
    <name evidence="2" type="ORF">DC366_08475</name>
</gene>
<reference evidence="2 3" key="1">
    <citation type="submission" date="2018-04" db="EMBL/GenBank/DDBJ databases">
        <title>Pelagivirga bohaiensis gen. nov., sp. nov., a bacterium isolated from the Bohai Sea.</title>
        <authorList>
            <person name="Ji X."/>
        </authorList>
    </citation>
    <scope>NUCLEOTIDE SEQUENCE [LARGE SCALE GENOMIC DNA]</scope>
    <source>
        <strain evidence="2 3">BH-SD19</strain>
    </source>
</reference>
<dbReference type="EMBL" id="QCYH01000004">
    <property type="protein sequence ID" value="PVA10270.1"/>
    <property type="molecule type" value="Genomic_DNA"/>
</dbReference>
<feature type="domain" description="MOSC" evidence="1">
    <location>
        <begin position="24"/>
        <end position="183"/>
    </location>
</feature>
<sequence>MPAIIPTDHTARVTWLGCVADSTADLSAAPLTEAMLSFAGIPGEFHGGETRPSCSRVAALHPRGTTIANTRQLSILSAEDLAEIARAMELDALDPALIGASMVIEGIADFSHVPPSSRLQGPDGATLVIDMQNRPCHLPAKVIDAQHPGMGRAFKRAAGDRRGVTAWVEREGRIALGDTMRLFIPDQRAWAPKP</sequence>
<dbReference type="SUPFAM" id="SSF50800">
    <property type="entry name" value="PK beta-barrel domain-like"/>
    <property type="match status" value="1"/>
</dbReference>
<proteinExistence type="predicted"/>
<dbReference type="RefSeq" id="WP_108691784.1">
    <property type="nucleotide sequence ID" value="NZ_QCYH01000004.1"/>
</dbReference>
<evidence type="ECO:0000313" key="3">
    <source>
        <dbReference type="Proteomes" id="UP000244446"/>
    </source>
</evidence>
<dbReference type="AlphaFoldDB" id="A0A2T7G761"/>
<dbReference type="Pfam" id="PF03473">
    <property type="entry name" value="MOSC"/>
    <property type="match status" value="1"/>
</dbReference>
<protein>
    <submittedName>
        <fullName evidence="2">Sulfurase</fullName>
    </submittedName>
</protein>
<dbReference type="PANTHER" id="PTHR36930:SF1">
    <property type="entry name" value="MOSC DOMAIN-CONTAINING PROTEIN"/>
    <property type="match status" value="1"/>
</dbReference>
<dbReference type="GO" id="GO:0030151">
    <property type="term" value="F:molybdenum ion binding"/>
    <property type="evidence" value="ECO:0007669"/>
    <property type="project" value="InterPro"/>
</dbReference>
<accession>A0A2T7G761</accession>
<keyword evidence="3" id="KW-1185">Reference proteome</keyword>
<evidence type="ECO:0000259" key="1">
    <source>
        <dbReference type="PROSITE" id="PS51340"/>
    </source>
</evidence>
<dbReference type="PANTHER" id="PTHR36930">
    <property type="entry name" value="METAL-SULFUR CLUSTER BIOSYNTHESIS PROTEINS YUAD-RELATED"/>
    <property type="match status" value="1"/>
</dbReference>
<dbReference type="InterPro" id="IPR005302">
    <property type="entry name" value="MoCF_Sase_C"/>
</dbReference>
<comment type="caution">
    <text evidence="2">The sequence shown here is derived from an EMBL/GenBank/DDBJ whole genome shotgun (WGS) entry which is preliminary data.</text>
</comment>
<dbReference type="OrthoDB" id="9808413at2"/>
<dbReference type="Proteomes" id="UP000244446">
    <property type="component" value="Unassembled WGS sequence"/>
</dbReference>